<keyword evidence="1" id="KW-0472">Membrane</keyword>
<organism evidence="2 3">
    <name type="scientific">Hypothenemus hampei</name>
    <name type="common">Coffee berry borer</name>
    <dbReference type="NCBI Taxonomy" id="57062"/>
    <lineage>
        <taxon>Eukaryota</taxon>
        <taxon>Metazoa</taxon>
        <taxon>Ecdysozoa</taxon>
        <taxon>Arthropoda</taxon>
        <taxon>Hexapoda</taxon>
        <taxon>Insecta</taxon>
        <taxon>Pterygota</taxon>
        <taxon>Neoptera</taxon>
        <taxon>Endopterygota</taxon>
        <taxon>Coleoptera</taxon>
        <taxon>Polyphaga</taxon>
        <taxon>Cucujiformia</taxon>
        <taxon>Curculionidae</taxon>
        <taxon>Scolytinae</taxon>
        <taxon>Hypothenemus</taxon>
    </lineage>
</organism>
<dbReference type="AlphaFoldDB" id="A0ABD1E2P8"/>
<gene>
    <name evidence="2" type="ORF">ABEB36_014645</name>
</gene>
<dbReference type="EMBL" id="JBDJPC010000013">
    <property type="protein sequence ID" value="KAL1488850.1"/>
    <property type="molecule type" value="Genomic_DNA"/>
</dbReference>
<reference evidence="2 3" key="1">
    <citation type="submission" date="2024-05" db="EMBL/GenBank/DDBJ databases">
        <title>Genetic variation in Jamaican populations of the coffee berry borer (Hypothenemus hampei).</title>
        <authorList>
            <person name="Errbii M."/>
            <person name="Myrie A."/>
        </authorList>
    </citation>
    <scope>NUCLEOTIDE SEQUENCE [LARGE SCALE GENOMIC DNA]</scope>
    <source>
        <strain evidence="2">JA-Hopewell-2020-01-JO</strain>
        <tissue evidence="2">Whole body</tissue>
    </source>
</reference>
<comment type="caution">
    <text evidence="2">The sequence shown here is derived from an EMBL/GenBank/DDBJ whole genome shotgun (WGS) entry which is preliminary data.</text>
</comment>
<keyword evidence="3" id="KW-1185">Reference proteome</keyword>
<keyword evidence="1" id="KW-1133">Transmembrane helix</keyword>
<evidence type="ECO:0000313" key="2">
    <source>
        <dbReference type="EMBL" id="KAL1488850.1"/>
    </source>
</evidence>
<dbReference type="Proteomes" id="UP001566132">
    <property type="component" value="Unassembled WGS sequence"/>
</dbReference>
<name>A0ABD1E2P8_HYPHA</name>
<evidence type="ECO:0000256" key="1">
    <source>
        <dbReference type="SAM" id="Phobius"/>
    </source>
</evidence>
<keyword evidence="1" id="KW-0812">Transmembrane</keyword>
<proteinExistence type="predicted"/>
<protein>
    <submittedName>
        <fullName evidence="2">Uncharacterized protein</fullName>
    </submittedName>
</protein>
<accession>A0ABD1E2P8</accession>
<sequence>MDSIENIIERVGRNICLYQEHAVPLPEFSEDDLKYFPICYLEKYVTSIELQKIWDKLPEKHKNNPVLKLNLPCLKHFNNNKTEGATQFDGPPPPIRSCSTSMTVMIEGIIAVCVIVNQVLFCTAPSKFLYENNEGNLSLPKVVHKLKILFINGTVTELPTDWFKIDIPSVSSDLYILCIAVFIVKGFIVFAQRLFPILKNYVKKKLMTGPVYFKKAREVYVNSNMNSKWENVLTSILRSPTTTEQTRKRIVPDKVYNIGDAIKIIYNSNANPHHIMLKYEEREPIRFTYEEFVKFTDFVFKFMDDEDFVYGFIDCVVPNWFDFVIGQYIFLSCWKNEKTCGLAIQDTKSTDYITLNENEIAMFKTHKYKLYEFLKNK</sequence>
<evidence type="ECO:0000313" key="3">
    <source>
        <dbReference type="Proteomes" id="UP001566132"/>
    </source>
</evidence>
<feature type="transmembrane region" description="Helical" evidence="1">
    <location>
        <begin position="174"/>
        <end position="195"/>
    </location>
</feature>